<dbReference type="Proteomes" id="UP000278823">
    <property type="component" value="Unassembled WGS sequence"/>
</dbReference>
<feature type="region of interest" description="Disordered" evidence="1">
    <location>
        <begin position="126"/>
        <end position="158"/>
    </location>
</feature>
<proteinExistence type="predicted"/>
<sequence>MKTPQRSFVVEMKSKGRRSAARQGSIWGSTDLKAFARQAASVAPQLFEDGQQAEPIAEDIVVAPAVENASVAETVPAPVAETSDAITAIAVATVEERSEPQELAIVEVVAKATVATRKPRRSEMIGHRLPTTPKGDDKVGTSETSHSAAPSEASIDELPALEAENRRLKALLADRLRQQNLQLRMMLHRFGAA</sequence>
<evidence type="ECO:0000313" key="2">
    <source>
        <dbReference type="EMBL" id="RUM20662.1"/>
    </source>
</evidence>
<accession>A0A3S0Y1Q4</accession>
<dbReference type="EMBL" id="RJTH01000014">
    <property type="protein sequence ID" value="RUM20662.1"/>
    <property type="molecule type" value="Genomic_DNA"/>
</dbReference>
<name>A0A3S0Y1Q4_9HYPH</name>
<dbReference type="RefSeq" id="WP_126924582.1">
    <property type="nucleotide sequence ID" value="NZ_ML133698.1"/>
</dbReference>
<comment type="caution">
    <text evidence="2">The sequence shown here is derived from an EMBL/GenBank/DDBJ whole genome shotgun (WGS) entry which is preliminary data.</text>
</comment>
<evidence type="ECO:0000256" key="1">
    <source>
        <dbReference type="SAM" id="MobiDB-lite"/>
    </source>
</evidence>
<evidence type="ECO:0000313" key="3">
    <source>
        <dbReference type="Proteomes" id="UP000278823"/>
    </source>
</evidence>
<keyword evidence="3" id="KW-1185">Reference proteome</keyword>
<dbReference type="AlphaFoldDB" id="A0A3S0Y1Q4"/>
<reference evidence="3" key="1">
    <citation type="submission" date="2018-11" db="EMBL/GenBank/DDBJ databases">
        <title>Rhizobium chutanense sp. nov., isolated from root nodules of Phaseolus vulgaris in China.</title>
        <authorList>
            <person name="Huo Y."/>
        </authorList>
    </citation>
    <scope>NUCLEOTIDE SEQUENCE [LARGE SCALE GENOMIC DNA]</scope>
    <source>
        <strain evidence="3">CCBAU 65647</strain>
    </source>
</reference>
<gene>
    <name evidence="2" type="ORF">EFQ99_28970</name>
</gene>
<organism evidence="2 3">
    <name type="scientific">Rhizobium vallis</name>
    <dbReference type="NCBI Taxonomy" id="634290"/>
    <lineage>
        <taxon>Bacteria</taxon>
        <taxon>Pseudomonadati</taxon>
        <taxon>Pseudomonadota</taxon>
        <taxon>Alphaproteobacteria</taxon>
        <taxon>Hyphomicrobiales</taxon>
        <taxon>Rhizobiaceae</taxon>
        <taxon>Rhizobium/Agrobacterium group</taxon>
        <taxon>Rhizobium</taxon>
    </lineage>
</organism>
<dbReference type="OrthoDB" id="8454019at2"/>
<protein>
    <submittedName>
        <fullName evidence="2">Uncharacterized protein</fullName>
    </submittedName>
</protein>